<accession>A0A9X6UCG9</accession>
<proteinExistence type="predicted"/>
<dbReference type="EMBL" id="NUAN01000071">
    <property type="protein sequence ID" value="PEN97826.1"/>
    <property type="molecule type" value="Genomic_DNA"/>
</dbReference>
<comment type="caution">
    <text evidence="1">The sequence shown here is derived from an EMBL/GenBank/DDBJ whole genome shotgun (WGS) entry which is preliminary data.</text>
</comment>
<sequence>MEMIRGFCSYRPLENYLATLSTDEVNALYLSGELDKMYDDVEREREMRATARFITKMKTYRKAQGEMKREVLQ</sequence>
<dbReference type="Proteomes" id="UP000220691">
    <property type="component" value="Unassembled WGS sequence"/>
</dbReference>
<name>A0A9X6UCG9_BACCE</name>
<organism evidence="1 2">
    <name type="scientific">Bacillus cereus</name>
    <dbReference type="NCBI Taxonomy" id="1396"/>
    <lineage>
        <taxon>Bacteria</taxon>
        <taxon>Bacillati</taxon>
        <taxon>Bacillota</taxon>
        <taxon>Bacilli</taxon>
        <taxon>Bacillales</taxon>
        <taxon>Bacillaceae</taxon>
        <taxon>Bacillus</taxon>
        <taxon>Bacillus cereus group</taxon>
    </lineage>
</organism>
<dbReference type="RefSeq" id="WP_016084873.1">
    <property type="nucleotide sequence ID" value="NZ_NUAN01000071.1"/>
</dbReference>
<protein>
    <submittedName>
        <fullName evidence="1">Uncharacterized protein</fullName>
    </submittedName>
</protein>
<evidence type="ECO:0000313" key="1">
    <source>
        <dbReference type="EMBL" id="PEN97826.1"/>
    </source>
</evidence>
<gene>
    <name evidence="1" type="ORF">CN553_12315</name>
</gene>
<dbReference type="AlphaFoldDB" id="A0A9X6UCG9"/>
<evidence type="ECO:0000313" key="2">
    <source>
        <dbReference type="Proteomes" id="UP000220691"/>
    </source>
</evidence>
<reference evidence="1 2" key="1">
    <citation type="submission" date="2017-09" db="EMBL/GenBank/DDBJ databases">
        <title>Large-scale bioinformatics analysis of Bacillus genomes uncovers conserved roles of natural products in bacterial physiology.</title>
        <authorList>
            <consortium name="Agbiome Team Llc"/>
            <person name="Bleich R.M."/>
            <person name="Kirk G.J."/>
            <person name="Santa Maria K.C."/>
            <person name="Allen S.E."/>
            <person name="Farag S."/>
            <person name="Shank E.A."/>
            <person name="Bowers A."/>
        </authorList>
    </citation>
    <scope>NUCLEOTIDE SEQUENCE [LARGE SCALE GENOMIC DNA]</scope>
    <source>
        <strain evidence="1 2">AFS027647</strain>
    </source>
</reference>